<feature type="domain" description="HTH merR-type" evidence="8">
    <location>
        <begin position="1"/>
        <end position="69"/>
    </location>
</feature>
<dbReference type="PROSITE" id="PS00552">
    <property type="entry name" value="HTH_MERR_1"/>
    <property type="match status" value="1"/>
</dbReference>
<proteinExistence type="predicted"/>
<evidence type="ECO:0000256" key="6">
    <source>
        <dbReference type="SAM" id="Coils"/>
    </source>
</evidence>
<keyword evidence="3" id="KW-0805">Transcription regulation</keyword>
<evidence type="ECO:0000256" key="4">
    <source>
        <dbReference type="ARBA" id="ARBA00023125"/>
    </source>
</evidence>
<dbReference type="SMART" id="SM00422">
    <property type="entry name" value="HTH_MERR"/>
    <property type="match status" value="1"/>
</dbReference>
<feature type="coiled-coil region" evidence="6">
    <location>
        <begin position="81"/>
        <end position="108"/>
    </location>
</feature>
<feature type="compositionally biased region" description="Polar residues" evidence="7">
    <location>
        <begin position="139"/>
        <end position="151"/>
    </location>
</feature>
<dbReference type="GO" id="GO:0003677">
    <property type="term" value="F:DNA binding"/>
    <property type="evidence" value="ECO:0007669"/>
    <property type="project" value="UniProtKB-KW"/>
</dbReference>
<comment type="subcellular location">
    <subcellularLocation>
        <location evidence="1">Cytoplasm</location>
    </subcellularLocation>
</comment>
<dbReference type="PRINTS" id="PR00040">
    <property type="entry name" value="HTHMERR"/>
</dbReference>
<dbReference type="NCBIfam" id="TIGR02044">
    <property type="entry name" value="CueR"/>
    <property type="match status" value="1"/>
</dbReference>
<dbReference type="InterPro" id="IPR047057">
    <property type="entry name" value="MerR_fam"/>
</dbReference>
<dbReference type="GO" id="GO:0005507">
    <property type="term" value="F:copper ion binding"/>
    <property type="evidence" value="ECO:0007669"/>
    <property type="project" value="InterPro"/>
</dbReference>
<accession>A0A1G9KFK8</accession>
<dbReference type="Pfam" id="PF09278">
    <property type="entry name" value="MerR-DNA-bind"/>
    <property type="match status" value="1"/>
</dbReference>
<dbReference type="EMBL" id="FNGI01000004">
    <property type="protein sequence ID" value="SDL48419.1"/>
    <property type="molecule type" value="Genomic_DNA"/>
</dbReference>
<dbReference type="GO" id="GO:0005737">
    <property type="term" value="C:cytoplasm"/>
    <property type="evidence" value="ECO:0007669"/>
    <property type="project" value="UniProtKB-SubCell"/>
</dbReference>
<dbReference type="Proteomes" id="UP000198654">
    <property type="component" value="Unassembled WGS sequence"/>
</dbReference>
<keyword evidence="5" id="KW-0804">Transcription</keyword>
<keyword evidence="10" id="KW-1185">Reference proteome</keyword>
<evidence type="ECO:0000256" key="3">
    <source>
        <dbReference type="ARBA" id="ARBA00023015"/>
    </source>
</evidence>
<dbReference type="GO" id="GO:0045893">
    <property type="term" value="P:positive regulation of DNA-templated transcription"/>
    <property type="evidence" value="ECO:0007669"/>
    <property type="project" value="InterPro"/>
</dbReference>
<gene>
    <name evidence="9" type="ORF">SAMN05661010_01760</name>
</gene>
<evidence type="ECO:0000259" key="8">
    <source>
        <dbReference type="PROSITE" id="PS50937"/>
    </source>
</evidence>
<name>A0A1G9KFK8_9GAMM</name>
<keyword evidence="4" id="KW-0238">DNA-binding</keyword>
<dbReference type="PANTHER" id="PTHR30204">
    <property type="entry name" value="REDOX-CYCLING DRUG-SENSING TRANSCRIPTIONAL ACTIVATOR SOXR"/>
    <property type="match status" value="1"/>
</dbReference>
<dbReference type="InterPro" id="IPR000551">
    <property type="entry name" value="MerR-type_HTH_dom"/>
</dbReference>
<sequence length="162" mass="17863">MNIGQAARISGVSAKMIRYYESVGLIPPVARTESGYRVYSQTDVHSLKFIQRARSLGFSVEQMRELLALWQDRSRASADVKAVALAHVEELEEKIKGLQAMRETLTHLAETCHGDHKPDCPIIQDLSEGHEPGARPGKQSASQEHSGSADSKTLRLRLGASR</sequence>
<dbReference type="InterPro" id="IPR011789">
    <property type="entry name" value="CueR"/>
</dbReference>
<evidence type="ECO:0000313" key="9">
    <source>
        <dbReference type="EMBL" id="SDL48419.1"/>
    </source>
</evidence>
<dbReference type="STRING" id="119000.SAMN05661010_01760"/>
<dbReference type="OrthoDB" id="9808480at2"/>
<evidence type="ECO:0000313" key="10">
    <source>
        <dbReference type="Proteomes" id="UP000198654"/>
    </source>
</evidence>
<dbReference type="GO" id="GO:0003700">
    <property type="term" value="F:DNA-binding transcription factor activity"/>
    <property type="evidence" value="ECO:0007669"/>
    <property type="project" value="InterPro"/>
</dbReference>
<feature type="region of interest" description="Disordered" evidence="7">
    <location>
        <begin position="113"/>
        <end position="162"/>
    </location>
</feature>
<dbReference type="Gene3D" id="1.10.1660.10">
    <property type="match status" value="1"/>
</dbReference>
<organism evidence="9 10">
    <name type="scientific">Modicisalibacter muralis</name>
    <dbReference type="NCBI Taxonomy" id="119000"/>
    <lineage>
        <taxon>Bacteria</taxon>
        <taxon>Pseudomonadati</taxon>
        <taxon>Pseudomonadota</taxon>
        <taxon>Gammaproteobacteria</taxon>
        <taxon>Oceanospirillales</taxon>
        <taxon>Halomonadaceae</taxon>
        <taxon>Modicisalibacter</taxon>
    </lineage>
</organism>
<dbReference type="SUPFAM" id="SSF46955">
    <property type="entry name" value="Putative DNA-binding domain"/>
    <property type="match status" value="1"/>
</dbReference>
<evidence type="ECO:0000256" key="5">
    <source>
        <dbReference type="ARBA" id="ARBA00023163"/>
    </source>
</evidence>
<keyword evidence="2" id="KW-0963">Cytoplasm</keyword>
<dbReference type="PROSITE" id="PS50937">
    <property type="entry name" value="HTH_MERR_2"/>
    <property type="match status" value="1"/>
</dbReference>
<dbReference type="PANTHER" id="PTHR30204:SF94">
    <property type="entry name" value="HEAVY METAL-DEPENDENT TRANSCRIPTIONAL REGULATOR HI_0293-RELATED"/>
    <property type="match status" value="1"/>
</dbReference>
<evidence type="ECO:0000256" key="1">
    <source>
        <dbReference type="ARBA" id="ARBA00004496"/>
    </source>
</evidence>
<dbReference type="AlphaFoldDB" id="A0A1G9KFK8"/>
<evidence type="ECO:0000256" key="7">
    <source>
        <dbReference type="SAM" id="MobiDB-lite"/>
    </source>
</evidence>
<reference evidence="9 10" key="1">
    <citation type="submission" date="2016-10" db="EMBL/GenBank/DDBJ databases">
        <authorList>
            <person name="de Groot N.N."/>
        </authorList>
    </citation>
    <scope>NUCLEOTIDE SEQUENCE [LARGE SCALE GENOMIC DNA]</scope>
    <source>
        <strain evidence="9 10">DSM 14789</strain>
    </source>
</reference>
<dbReference type="Pfam" id="PF00376">
    <property type="entry name" value="MerR"/>
    <property type="match status" value="1"/>
</dbReference>
<keyword evidence="6" id="KW-0175">Coiled coil</keyword>
<protein>
    <submittedName>
        <fullName evidence="9">Cu(I)-responsive transcriptional regulator</fullName>
    </submittedName>
</protein>
<evidence type="ECO:0000256" key="2">
    <source>
        <dbReference type="ARBA" id="ARBA00022490"/>
    </source>
</evidence>
<dbReference type="CDD" id="cd01108">
    <property type="entry name" value="HTH_CueR"/>
    <property type="match status" value="1"/>
</dbReference>
<dbReference type="RefSeq" id="WP_089727636.1">
    <property type="nucleotide sequence ID" value="NZ_FNGI01000004.1"/>
</dbReference>
<dbReference type="InterPro" id="IPR009061">
    <property type="entry name" value="DNA-bd_dom_put_sf"/>
</dbReference>
<dbReference type="InterPro" id="IPR015358">
    <property type="entry name" value="Tscrpt_reg_MerR_DNA-bd"/>
</dbReference>